<dbReference type="InterPro" id="IPR006037">
    <property type="entry name" value="RCK_C"/>
</dbReference>
<dbReference type="SUPFAM" id="SSF116726">
    <property type="entry name" value="TrkA C-terminal domain-like"/>
    <property type="match status" value="1"/>
</dbReference>
<reference evidence="4" key="1">
    <citation type="journal article" date="2015" name="Genome Announc.">
        <title>Draft Genome Sequence of an Anaerobic Ammonium-Oxidizing Bacterium, "Candidatus Brocadia sinica".</title>
        <authorList>
            <person name="Oshiki M."/>
            <person name="Shinyako-Hata K."/>
            <person name="Satoh H."/>
            <person name="Okabe S."/>
        </authorList>
    </citation>
    <scope>NUCLEOTIDE SEQUENCE [LARGE SCALE GENOMIC DNA]</scope>
    <source>
        <strain evidence="4">JPN1</strain>
    </source>
</reference>
<feature type="domain" description="RCK C-terminal" evidence="2">
    <location>
        <begin position="134"/>
        <end position="230"/>
    </location>
</feature>
<dbReference type="EMBL" id="BAFN01000001">
    <property type="protein sequence ID" value="GAN32070.1"/>
    <property type="molecule type" value="Genomic_DNA"/>
</dbReference>
<keyword evidence="4" id="KW-1185">Reference proteome</keyword>
<evidence type="ECO:0000259" key="2">
    <source>
        <dbReference type="PROSITE" id="PS51202"/>
    </source>
</evidence>
<dbReference type="Gene3D" id="3.30.70.1450">
    <property type="entry name" value="Regulator of K+ conductance, C-terminal domain"/>
    <property type="match status" value="1"/>
</dbReference>
<comment type="caution">
    <text evidence="3">The sequence shown here is derived from an EMBL/GenBank/DDBJ whole genome shotgun (WGS) entry which is preliminary data.</text>
</comment>
<dbReference type="Gene3D" id="3.40.50.720">
    <property type="entry name" value="NAD(P)-binding Rossmann-like Domain"/>
    <property type="match status" value="1"/>
</dbReference>
<dbReference type="PANTHER" id="PTHR43833">
    <property type="entry name" value="POTASSIUM CHANNEL PROTEIN 2-RELATED-RELATED"/>
    <property type="match status" value="1"/>
</dbReference>
<dbReference type="SUPFAM" id="SSF51735">
    <property type="entry name" value="NAD(P)-binding Rossmann-fold domains"/>
    <property type="match status" value="1"/>
</dbReference>
<accession>A0ABQ0JTM5</accession>
<dbReference type="InterPro" id="IPR003148">
    <property type="entry name" value="RCK_N"/>
</dbReference>
<dbReference type="Pfam" id="PF02254">
    <property type="entry name" value="TrkA_N"/>
    <property type="match status" value="1"/>
</dbReference>
<name>A0ABQ0JTM5_9BACT</name>
<dbReference type="PROSITE" id="PS51202">
    <property type="entry name" value="RCK_C"/>
    <property type="match status" value="1"/>
</dbReference>
<dbReference type="PROSITE" id="PS51201">
    <property type="entry name" value="RCK_N"/>
    <property type="match status" value="1"/>
</dbReference>
<dbReference type="InterPro" id="IPR036291">
    <property type="entry name" value="NAD(P)-bd_dom_sf"/>
</dbReference>
<proteinExistence type="predicted"/>
<dbReference type="InterPro" id="IPR036721">
    <property type="entry name" value="RCK_C_sf"/>
</dbReference>
<organism evidence="3 4">
    <name type="scientific">Candidatus Brocadia sinica JPN1</name>
    <dbReference type="NCBI Taxonomy" id="1197129"/>
    <lineage>
        <taxon>Bacteria</taxon>
        <taxon>Pseudomonadati</taxon>
        <taxon>Planctomycetota</taxon>
        <taxon>Candidatus Brocadiia</taxon>
        <taxon>Candidatus Brocadiales</taxon>
        <taxon>Candidatus Brocadiaceae</taxon>
        <taxon>Candidatus Brocadia</taxon>
    </lineage>
</organism>
<dbReference type="InterPro" id="IPR050721">
    <property type="entry name" value="Trk_Ktr_HKT_K-transport"/>
</dbReference>
<evidence type="ECO:0000259" key="1">
    <source>
        <dbReference type="PROSITE" id="PS51201"/>
    </source>
</evidence>
<evidence type="ECO:0000313" key="3">
    <source>
        <dbReference type="EMBL" id="GAN32070.1"/>
    </source>
</evidence>
<feature type="domain" description="RCK N-terminal" evidence="1">
    <location>
        <begin position="1"/>
        <end position="118"/>
    </location>
</feature>
<protein>
    <submittedName>
        <fullName evidence="3">Potassium uptake system protein</fullName>
    </submittedName>
</protein>
<dbReference type="Pfam" id="PF02080">
    <property type="entry name" value="TrkA_C"/>
    <property type="match status" value="1"/>
</dbReference>
<dbReference type="RefSeq" id="WP_052562189.1">
    <property type="nucleotide sequence ID" value="NZ_BAFN01000001.1"/>
</dbReference>
<dbReference type="PANTHER" id="PTHR43833:SF7">
    <property type="entry name" value="KTR SYSTEM POTASSIUM UPTAKE PROTEIN C"/>
    <property type="match status" value="1"/>
</dbReference>
<gene>
    <name evidence="3" type="ORF">BROSI_A0574</name>
</gene>
<sequence length="230" mass="25175">MRQFAVIGLGRFGRKIAETLAKKGAPVIAIDSNQELVEKVSDFVTKSIQMDSTDEKALLAGGIKDVDVAVVSMGEDIESSVLTTALLKNLDIKEIVARACTPLHAQILKMVGATRVVFPEEDMGIRVANSILSPGVLEYIELGADYTLAEIEAKSESIGHSISELDLRTKYGINVLIVKRKIYEAGENREEPIEKEVKVLPTSDYKIQEGDILVVVGSSEDIESFEKHMK</sequence>
<dbReference type="Proteomes" id="UP000032309">
    <property type="component" value="Unassembled WGS sequence"/>
</dbReference>
<evidence type="ECO:0000313" key="4">
    <source>
        <dbReference type="Proteomes" id="UP000032309"/>
    </source>
</evidence>